<evidence type="ECO:0000256" key="5">
    <source>
        <dbReference type="ARBA" id="ARBA00023242"/>
    </source>
</evidence>
<feature type="compositionally biased region" description="Basic and acidic residues" evidence="6">
    <location>
        <begin position="212"/>
        <end position="221"/>
    </location>
</feature>
<dbReference type="AlphaFoldDB" id="A0AAE0J2R8"/>
<dbReference type="Gene3D" id="3.30.1740.10">
    <property type="entry name" value="Zinc finger, PARP-type"/>
    <property type="match status" value="1"/>
</dbReference>
<accession>A0AAE0J2R8</accession>
<dbReference type="Proteomes" id="UP001286456">
    <property type="component" value="Unassembled WGS sequence"/>
</dbReference>
<feature type="compositionally biased region" description="Basic residues" evidence="6">
    <location>
        <begin position="258"/>
        <end position="267"/>
    </location>
</feature>
<keyword evidence="5" id="KW-0539">Nucleus</keyword>
<reference evidence="8" key="1">
    <citation type="journal article" date="2023" name="Mol. Phylogenet. Evol.">
        <title>Genome-scale phylogeny and comparative genomics of the fungal order Sordariales.</title>
        <authorList>
            <person name="Hensen N."/>
            <person name="Bonometti L."/>
            <person name="Westerberg I."/>
            <person name="Brannstrom I.O."/>
            <person name="Guillou S."/>
            <person name="Cros-Aarteil S."/>
            <person name="Calhoun S."/>
            <person name="Haridas S."/>
            <person name="Kuo A."/>
            <person name="Mondo S."/>
            <person name="Pangilinan J."/>
            <person name="Riley R."/>
            <person name="LaButti K."/>
            <person name="Andreopoulos B."/>
            <person name="Lipzen A."/>
            <person name="Chen C."/>
            <person name="Yan M."/>
            <person name="Daum C."/>
            <person name="Ng V."/>
            <person name="Clum A."/>
            <person name="Steindorff A."/>
            <person name="Ohm R.A."/>
            <person name="Martin F."/>
            <person name="Silar P."/>
            <person name="Natvig D.O."/>
            <person name="Lalanne C."/>
            <person name="Gautier V."/>
            <person name="Ament-Velasquez S.L."/>
            <person name="Kruys A."/>
            <person name="Hutchinson M.I."/>
            <person name="Powell A.J."/>
            <person name="Barry K."/>
            <person name="Miller A.N."/>
            <person name="Grigoriev I.V."/>
            <person name="Debuchy R."/>
            <person name="Gladieux P."/>
            <person name="Hiltunen Thoren M."/>
            <person name="Johannesson H."/>
        </authorList>
    </citation>
    <scope>NUCLEOTIDE SEQUENCE</scope>
    <source>
        <strain evidence="8">SMH4131-1</strain>
    </source>
</reference>
<feature type="compositionally biased region" description="Basic residues" evidence="6">
    <location>
        <begin position="198"/>
        <end position="211"/>
    </location>
</feature>
<dbReference type="GO" id="GO:0008270">
    <property type="term" value="F:zinc ion binding"/>
    <property type="evidence" value="ECO:0007669"/>
    <property type="project" value="UniProtKB-KW"/>
</dbReference>
<dbReference type="Pfam" id="PF00645">
    <property type="entry name" value="zf-PARP"/>
    <property type="match status" value="1"/>
</dbReference>
<keyword evidence="3" id="KW-0863">Zinc-finger</keyword>
<evidence type="ECO:0000256" key="6">
    <source>
        <dbReference type="SAM" id="MobiDB-lite"/>
    </source>
</evidence>
<evidence type="ECO:0000259" key="7">
    <source>
        <dbReference type="PROSITE" id="PS50064"/>
    </source>
</evidence>
<dbReference type="EMBL" id="JAUEPO010000001">
    <property type="protein sequence ID" value="KAK3335427.1"/>
    <property type="molecule type" value="Genomic_DNA"/>
</dbReference>
<dbReference type="SMART" id="SM01336">
    <property type="entry name" value="zf-PARP"/>
    <property type="match status" value="1"/>
</dbReference>
<dbReference type="GO" id="GO:0003677">
    <property type="term" value="F:DNA binding"/>
    <property type="evidence" value="ECO:0007669"/>
    <property type="project" value="InterPro"/>
</dbReference>
<keyword evidence="2" id="KW-0479">Metal-binding</keyword>
<reference evidence="8" key="2">
    <citation type="submission" date="2023-06" db="EMBL/GenBank/DDBJ databases">
        <authorList>
            <consortium name="Lawrence Berkeley National Laboratory"/>
            <person name="Haridas S."/>
            <person name="Hensen N."/>
            <person name="Bonometti L."/>
            <person name="Westerberg I."/>
            <person name="Brannstrom I.O."/>
            <person name="Guillou S."/>
            <person name="Cros-Aarteil S."/>
            <person name="Calhoun S."/>
            <person name="Kuo A."/>
            <person name="Mondo S."/>
            <person name="Pangilinan J."/>
            <person name="Riley R."/>
            <person name="Labutti K."/>
            <person name="Andreopoulos B."/>
            <person name="Lipzen A."/>
            <person name="Chen C."/>
            <person name="Yanf M."/>
            <person name="Daum C."/>
            <person name="Ng V."/>
            <person name="Clum A."/>
            <person name="Steindorff A."/>
            <person name="Ohm R."/>
            <person name="Martin F."/>
            <person name="Silar P."/>
            <person name="Natvig D."/>
            <person name="Lalanne C."/>
            <person name="Gautier V."/>
            <person name="Ament-Velasquez S.L."/>
            <person name="Kruys A."/>
            <person name="Hutchinson M.I."/>
            <person name="Powell A.J."/>
            <person name="Barry K."/>
            <person name="Miller A.N."/>
            <person name="Grigoriev I.V."/>
            <person name="Debuchy R."/>
            <person name="Gladieux P."/>
            <person name="Thoren M.H."/>
            <person name="Johannesson H."/>
        </authorList>
    </citation>
    <scope>NUCLEOTIDE SEQUENCE</scope>
    <source>
        <strain evidence="8">SMH4131-1</strain>
    </source>
</reference>
<feature type="domain" description="PARP-type" evidence="7">
    <location>
        <begin position="3"/>
        <end position="94"/>
    </location>
</feature>
<feature type="compositionally biased region" description="Basic residues" evidence="6">
    <location>
        <begin position="123"/>
        <end position="133"/>
    </location>
</feature>
<comment type="subcellular location">
    <subcellularLocation>
        <location evidence="1">Nucleus</location>
    </subcellularLocation>
</comment>
<dbReference type="SUPFAM" id="SSF57716">
    <property type="entry name" value="Glucocorticoid receptor-like (DNA-binding domain)"/>
    <property type="match status" value="1"/>
</dbReference>
<dbReference type="GO" id="GO:0005634">
    <property type="term" value="C:nucleus"/>
    <property type="evidence" value="ECO:0007669"/>
    <property type="project" value="UniProtKB-SubCell"/>
</dbReference>
<feature type="region of interest" description="Disordered" evidence="6">
    <location>
        <begin position="104"/>
        <end position="300"/>
    </location>
</feature>
<evidence type="ECO:0000256" key="1">
    <source>
        <dbReference type="ARBA" id="ARBA00004123"/>
    </source>
</evidence>
<feature type="compositionally biased region" description="Basic residues" evidence="6">
    <location>
        <begin position="291"/>
        <end position="300"/>
    </location>
</feature>
<dbReference type="PROSITE" id="PS50064">
    <property type="entry name" value="ZF_PARP_2"/>
    <property type="match status" value="1"/>
</dbReference>
<dbReference type="InterPro" id="IPR036957">
    <property type="entry name" value="Znf_PARP_sf"/>
</dbReference>
<keyword evidence="4" id="KW-0862">Zinc</keyword>
<name>A0AAE0J2R8_9PEZI</name>
<feature type="compositionally biased region" description="Acidic residues" evidence="6">
    <location>
        <begin position="242"/>
        <end position="252"/>
    </location>
</feature>
<evidence type="ECO:0000313" key="8">
    <source>
        <dbReference type="EMBL" id="KAK3335427.1"/>
    </source>
</evidence>
<feature type="compositionally biased region" description="Acidic residues" evidence="6">
    <location>
        <begin position="184"/>
        <end position="193"/>
    </location>
</feature>
<evidence type="ECO:0000256" key="4">
    <source>
        <dbReference type="ARBA" id="ARBA00022833"/>
    </source>
</evidence>
<organism evidence="8 9">
    <name type="scientific">Cercophora scortea</name>
    <dbReference type="NCBI Taxonomy" id="314031"/>
    <lineage>
        <taxon>Eukaryota</taxon>
        <taxon>Fungi</taxon>
        <taxon>Dikarya</taxon>
        <taxon>Ascomycota</taxon>
        <taxon>Pezizomycotina</taxon>
        <taxon>Sordariomycetes</taxon>
        <taxon>Sordariomycetidae</taxon>
        <taxon>Sordariales</taxon>
        <taxon>Lasiosphaeriaceae</taxon>
        <taxon>Cercophora</taxon>
    </lineage>
</organism>
<proteinExistence type="predicted"/>
<keyword evidence="9" id="KW-1185">Reference proteome</keyword>
<evidence type="ECO:0000256" key="3">
    <source>
        <dbReference type="ARBA" id="ARBA00022771"/>
    </source>
</evidence>
<sequence>MSYRIEICPNNRAGCKDRICKANNTKILKGELRLGTWVEIQDHGGFQWRHWGCVSGEQIHNIREKIGQDAHGEYKWDFIDGWEELEADPELKAKVQRVIKQGHIDPEDFNGDPSMNKLGQKGIHLKAPRKKKAAAKDDEDEDDEEAPAKKPAKRGRKKAADDEADEEPPAKKAKKSSAKKVATVEDEDSEAEAEVPVKKAKKVPVKKAAGKAKKEDAEPKAAKPRTNTRPARATKKAAPVEAESEEEEEEEKPEPPKKKAPVKRGPKKAAVVKEPEPEEDTASEPEMPAPKAKRGRKAKN</sequence>
<evidence type="ECO:0000256" key="2">
    <source>
        <dbReference type="ARBA" id="ARBA00022723"/>
    </source>
</evidence>
<dbReference type="InterPro" id="IPR001510">
    <property type="entry name" value="Znf_PARP"/>
</dbReference>
<protein>
    <recommendedName>
        <fullName evidence="7">PARP-type domain-containing protein</fullName>
    </recommendedName>
</protein>
<gene>
    <name evidence="8" type="ORF">B0T19DRAFT_7934</name>
</gene>
<evidence type="ECO:0000313" key="9">
    <source>
        <dbReference type="Proteomes" id="UP001286456"/>
    </source>
</evidence>
<comment type="caution">
    <text evidence="8">The sequence shown here is derived from an EMBL/GenBank/DDBJ whole genome shotgun (WGS) entry which is preliminary data.</text>
</comment>